<accession>A0A8D5JW10</accession>
<sequence>MASRHEKQIYEGQSRRLEERRKNDRRKSVNIIKFLSYLAVAIVAVAVVKFLKL</sequence>
<keyword evidence="2" id="KW-0812">Transmembrane</keyword>
<gene>
    <name evidence="3" type="ORF">ZMTM_08880</name>
</gene>
<feature type="transmembrane region" description="Helical" evidence="2">
    <location>
        <begin position="31"/>
        <end position="51"/>
    </location>
</feature>
<organism evidence="3 4">
    <name type="scientific">Methyloradius palustris</name>
    <dbReference type="NCBI Taxonomy" id="2778876"/>
    <lineage>
        <taxon>Bacteria</taxon>
        <taxon>Pseudomonadati</taxon>
        <taxon>Pseudomonadota</taxon>
        <taxon>Betaproteobacteria</taxon>
        <taxon>Nitrosomonadales</taxon>
        <taxon>Methylophilaceae</taxon>
        <taxon>Methyloradius</taxon>
    </lineage>
</organism>
<evidence type="ECO:0000313" key="3">
    <source>
        <dbReference type="EMBL" id="BCM24629.1"/>
    </source>
</evidence>
<dbReference type="AlphaFoldDB" id="A0A8D5JW10"/>
<dbReference type="KEGG" id="mpau:ZMTM_08880"/>
<feature type="compositionally biased region" description="Basic and acidic residues" evidence="1">
    <location>
        <begin position="1"/>
        <end position="22"/>
    </location>
</feature>
<dbReference type="RefSeq" id="WP_221765136.1">
    <property type="nucleotide sequence ID" value="NZ_AP024110.1"/>
</dbReference>
<evidence type="ECO:0000256" key="2">
    <source>
        <dbReference type="SAM" id="Phobius"/>
    </source>
</evidence>
<evidence type="ECO:0000313" key="4">
    <source>
        <dbReference type="Proteomes" id="UP000826722"/>
    </source>
</evidence>
<dbReference type="Proteomes" id="UP000826722">
    <property type="component" value="Chromosome"/>
</dbReference>
<feature type="region of interest" description="Disordered" evidence="1">
    <location>
        <begin position="1"/>
        <end position="24"/>
    </location>
</feature>
<dbReference type="EMBL" id="AP024110">
    <property type="protein sequence ID" value="BCM24629.1"/>
    <property type="molecule type" value="Genomic_DNA"/>
</dbReference>
<protein>
    <submittedName>
        <fullName evidence="3">Uncharacterized protein</fullName>
    </submittedName>
</protein>
<name>A0A8D5JW10_9PROT</name>
<reference evidence="3" key="1">
    <citation type="journal article" date="2021" name="Arch. Microbiol.">
        <title>Methyloradius palustris gen. nov., sp. nov., a methanol-oxidizing bacterium isolated from snow.</title>
        <authorList>
            <person name="Miyadera T."/>
            <person name="Kojima H."/>
            <person name="Fukui M."/>
        </authorList>
    </citation>
    <scope>NUCLEOTIDE SEQUENCE</scope>
    <source>
        <strain evidence="3">Zm11</strain>
    </source>
</reference>
<keyword evidence="2" id="KW-0472">Membrane</keyword>
<keyword evidence="2" id="KW-1133">Transmembrane helix</keyword>
<proteinExistence type="predicted"/>
<evidence type="ECO:0000256" key="1">
    <source>
        <dbReference type="SAM" id="MobiDB-lite"/>
    </source>
</evidence>
<keyword evidence="4" id="KW-1185">Reference proteome</keyword>